<evidence type="ECO:0000313" key="1">
    <source>
        <dbReference type="EMBL" id="CUG84810.1"/>
    </source>
</evidence>
<organism evidence="1 2">
    <name type="scientific">Bodo saltans</name>
    <name type="common">Flagellated protozoan</name>
    <dbReference type="NCBI Taxonomy" id="75058"/>
    <lineage>
        <taxon>Eukaryota</taxon>
        <taxon>Discoba</taxon>
        <taxon>Euglenozoa</taxon>
        <taxon>Kinetoplastea</taxon>
        <taxon>Metakinetoplastina</taxon>
        <taxon>Eubodonida</taxon>
        <taxon>Bodonidae</taxon>
        <taxon>Bodo</taxon>
    </lineage>
</organism>
<sequence length="224" mass="25589">MYRHNPYPAPSTVLSNKITFVDENRSDEPQQPSGLSDCESRCVTPSHELQLEEEGMGCRNTSQFYDALSPLVPFYEYQEVRLNMMPRERAERLGLVRLFVGQVPYHLEAAHVAWMLELLSGCRVPLVEKIVRWTQNRKPCGCFHVLVRPRDVGAFMLLDQTVLCEAEVMWAARDASEKAVLEEHCRYLLTNPGARTPLMPYQLMTVQLASSDYGRGRGAAAQRW</sequence>
<dbReference type="Proteomes" id="UP000051952">
    <property type="component" value="Unassembled WGS sequence"/>
</dbReference>
<proteinExistence type="predicted"/>
<evidence type="ECO:0000313" key="2">
    <source>
        <dbReference type="Proteomes" id="UP000051952"/>
    </source>
</evidence>
<name>A0A0S4J6D8_BODSA</name>
<dbReference type="VEuPathDB" id="TriTrypDB:BSAL_88990"/>
<dbReference type="EMBL" id="CYKH01001131">
    <property type="protein sequence ID" value="CUG84810.1"/>
    <property type="molecule type" value="Genomic_DNA"/>
</dbReference>
<accession>A0A0S4J6D8</accession>
<dbReference type="AlphaFoldDB" id="A0A0S4J6D8"/>
<keyword evidence="2" id="KW-1185">Reference proteome</keyword>
<protein>
    <submittedName>
        <fullName evidence="1">Uncharacterized protein</fullName>
    </submittedName>
</protein>
<gene>
    <name evidence="1" type="ORF">BSAL_88990</name>
</gene>
<reference evidence="2" key="1">
    <citation type="submission" date="2015-09" db="EMBL/GenBank/DDBJ databases">
        <authorList>
            <consortium name="Pathogen Informatics"/>
        </authorList>
    </citation>
    <scope>NUCLEOTIDE SEQUENCE [LARGE SCALE GENOMIC DNA]</scope>
    <source>
        <strain evidence="2">Lake Konstanz</strain>
    </source>
</reference>